<gene>
    <name evidence="1" type="ORF">FF011L_10090</name>
</gene>
<protein>
    <submittedName>
        <fullName evidence="1">Uncharacterized protein</fullName>
    </submittedName>
</protein>
<evidence type="ECO:0000313" key="2">
    <source>
        <dbReference type="Proteomes" id="UP000320672"/>
    </source>
</evidence>
<accession>A0A517MBW8</accession>
<name>A0A517MBW8_9BACT</name>
<dbReference type="Proteomes" id="UP000320672">
    <property type="component" value="Chromosome"/>
</dbReference>
<sequence length="134" mass="15436">MPEWSDADLLAFLDESLPPEGMATIEEACRSDQSLLKRLAMVRGREDAGLHTIGAIWRRHRLSCPDRRQLGQYLLNVLDEPTNDYIRFHIERIGCRRCQANLVDLQAQQDDAVDSTQARRTRYFQTSAGYLRNS</sequence>
<dbReference type="KEGG" id="rml:FF011L_10090"/>
<organism evidence="1 2">
    <name type="scientific">Roseimaritima multifibrata</name>
    <dbReference type="NCBI Taxonomy" id="1930274"/>
    <lineage>
        <taxon>Bacteria</taxon>
        <taxon>Pseudomonadati</taxon>
        <taxon>Planctomycetota</taxon>
        <taxon>Planctomycetia</taxon>
        <taxon>Pirellulales</taxon>
        <taxon>Pirellulaceae</taxon>
        <taxon>Roseimaritima</taxon>
    </lineage>
</organism>
<evidence type="ECO:0000313" key="1">
    <source>
        <dbReference type="EMBL" id="QDS92267.1"/>
    </source>
</evidence>
<dbReference type="AlphaFoldDB" id="A0A517MBW8"/>
<dbReference type="EMBL" id="CP036262">
    <property type="protein sequence ID" value="QDS92267.1"/>
    <property type="molecule type" value="Genomic_DNA"/>
</dbReference>
<dbReference type="RefSeq" id="WP_218933014.1">
    <property type="nucleotide sequence ID" value="NZ_CP036262.1"/>
</dbReference>
<proteinExistence type="predicted"/>
<keyword evidence="2" id="KW-1185">Reference proteome</keyword>
<reference evidence="1 2" key="1">
    <citation type="submission" date="2019-02" db="EMBL/GenBank/DDBJ databases">
        <title>Deep-cultivation of Planctomycetes and their phenomic and genomic characterization uncovers novel biology.</title>
        <authorList>
            <person name="Wiegand S."/>
            <person name="Jogler M."/>
            <person name="Boedeker C."/>
            <person name="Pinto D."/>
            <person name="Vollmers J."/>
            <person name="Rivas-Marin E."/>
            <person name="Kohn T."/>
            <person name="Peeters S.H."/>
            <person name="Heuer A."/>
            <person name="Rast P."/>
            <person name="Oberbeckmann S."/>
            <person name="Bunk B."/>
            <person name="Jeske O."/>
            <person name="Meyerdierks A."/>
            <person name="Storesund J.E."/>
            <person name="Kallscheuer N."/>
            <person name="Luecker S."/>
            <person name="Lage O.M."/>
            <person name="Pohl T."/>
            <person name="Merkel B.J."/>
            <person name="Hornburger P."/>
            <person name="Mueller R.-W."/>
            <person name="Bruemmer F."/>
            <person name="Labrenz M."/>
            <person name="Spormann A.M."/>
            <person name="Op den Camp H."/>
            <person name="Overmann J."/>
            <person name="Amann R."/>
            <person name="Jetten M.S.M."/>
            <person name="Mascher T."/>
            <person name="Medema M.H."/>
            <person name="Devos D.P."/>
            <person name="Kaster A.-K."/>
            <person name="Ovreas L."/>
            <person name="Rohde M."/>
            <person name="Galperin M.Y."/>
            <person name="Jogler C."/>
        </authorList>
    </citation>
    <scope>NUCLEOTIDE SEQUENCE [LARGE SCALE GENOMIC DNA]</scope>
    <source>
        <strain evidence="1 2">FF011L</strain>
    </source>
</reference>